<name>A0A8H4PW09_9HYPO</name>
<dbReference type="GO" id="GO:0016020">
    <property type="term" value="C:membrane"/>
    <property type="evidence" value="ECO:0007669"/>
    <property type="project" value="UniProtKB-SubCell"/>
</dbReference>
<feature type="transmembrane region" description="Helical" evidence="7">
    <location>
        <begin position="288"/>
        <end position="310"/>
    </location>
</feature>
<sequence>MATGVENPRMSPSSRSSTPDPMPRDQRSGADADESTRLLAGNAEPEAGLVHAKTAERLPRGQIFLLCYARMTEPVAFFAIFPYIAQMVQRNGGLPESDVGFYSGLIESVFSLAQMCCLLLWGRLADGVGRKPVLVFSLVGMTAGPALFGMARSIPQMLLYRCVAGVFSGSGLIVRTMIGDHSTPETQALAFSWFGFAGNVGVFVGPIVGGLLAEPARNMPGLFDEAGFFADYPYALPGFAIAAIVAVGAVGCALFLEETLGKKGRPSGGEMRDATTDMTIRQLIKAPGVAIVVALYSHVMLLAFVFTAIVPLALFTPVPLGGMGFASADISLYLAVQGASQGLWLLLVFPRLQRRVGTKGVLRICALAYPWFFASYVVLNLLLRQGSEPSRVCFYMVGSVAAVVGPAVSMAFTCVQLALQSISPHPHMLGTLNALALTLASAIRSFAPGLSTMVYAIGVRNQILYGHLAWALLILLSATLSVLLKWLPDDLV</sequence>
<feature type="transmembrane region" description="Helical" evidence="7">
    <location>
        <begin position="394"/>
        <end position="419"/>
    </location>
</feature>
<gene>
    <name evidence="9" type="ORF">G6O67_003312</name>
</gene>
<evidence type="ECO:0000256" key="5">
    <source>
        <dbReference type="ARBA" id="ARBA00023136"/>
    </source>
</evidence>
<evidence type="ECO:0000313" key="10">
    <source>
        <dbReference type="Proteomes" id="UP000557566"/>
    </source>
</evidence>
<keyword evidence="10" id="KW-1185">Reference proteome</keyword>
<accession>A0A8H4PW09</accession>
<dbReference type="PANTHER" id="PTHR23504">
    <property type="entry name" value="MAJOR FACILITATOR SUPERFAMILY DOMAIN-CONTAINING PROTEIN 10"/>
    <property type="match status" value="1"/>
</dbReference>
<dbReference type="AlphaFoldDB" id="A0A8H4PW09"/>
<dbReference type="GO" id="GO:0022857">
    <property type="term" value="F:transmembrane transporter activity"/>
    <property type="evidence" value="ECO:0007669"/>
    <property type="project" value="InterPro"/>
</dbReference>
<proteinExistence type="predicted"/>
<evidence type="ECO:0000256" key="3">
    <source>
        <dbReference type="ARBA" id="ARBA00022692"/>
    </source>
</evidence>
<evidence type="ECO:0000256" key="1">
    <source>
        <dbReference type="ARBA" id="ARBA00004141"/>
    </source>
</evidence>
<feature type="transmembrane region" description="Helical" evidence="7">
    <location>
        <begin position="158"/>
        <end position="178"/>
    </location>
</feature>
<evidence type="ECO:0000256" key="2">
    <source>
        <dbReference type="ARBA" id="ARBA00022448"/>
    </source>
</evidence>
<feature type="transmembrane region" description="Helical" evidence="7">
    <location>
        <begin position="232"/>
        <end position="256"/>
    </location>
</feature>
<protein>
    <recommendedName>
        <fullName evidence="8">Major facilitator superfamily (MFS) profile domain-containing protein</fullName>
    </recommendedName>
</protein>
<dbReference type="EMBL" id="JAAVMX010000003">
    <property type="protein sequence ID" value="KAF4511525.1"/>
    <property type="molecule type" value="Genomic_DNA"/>
</dbReference>
<dbReference type="InterPro" id="IPR020846">
    <property type="entry name" value="MFS_dom"/>
</dbReference>
<dbReference type="Proteomes" id="UP000557566">
    <property type="component" value="Unassembled WGS sequence"/>
</dbReference>
<dbReference type="PROSITE" id="PS50850">
    <property type="entry name" value="MFS"/>
    <property type="match status" value="1"/>
</dbReference>
<comment type="caution">
    <text evidence="9">The sequence shown here is derived from an EMBL/GenBank/DDBJ whole genome shotgun (WGS) entry which is preliminary data.</text>
</comment>
<evidence type="ECO:0000256" key="7">
    <source>
        <dbReference type="SAM" id="Phobius"/>
    </source>
</evidence>
<feature type="transmembrane region" description="Helical" evidence="7">
    <location>
        <begin position="133"/>
        <end position="152"/>
    </location>
</feature>
<feature type="compositionally biased region" description="Low complexity" evidence="6">
    <location>
        <begin position="8"/>
        <end position="19"/>
    </location>
</feature>
<keyword evidence="5 7" id="KW-0472">Membrane</keyword>
<feature type="region of interest" description="Disordered" evidence="6">
    <location>
        <begin position="1"/>
        <end position="34"/>
    </location>
</feature>
<dbReference type="Pfam" id="PF07690">
    <property type="entry name" value="MFS_1"/>
    <property type="match status" value="1"/>
</dbReference>
<dbReference type="PRINTS" id="PR01035">
    <property type="entry name" value="TCRTETA"/>
</dbReference>
<evidence type="ECO:0000256" key="4">
    <source>
        <dbReference type="ARBA" id="ARBA00022989"/>
    </source>
</evidence>
<feature type="transmembrane region" description="Helical" evidence="7">
    <location>
        <begin position="99"/>
        <end position="121"/>
    </location>
</feature>
<feature type="transmembrane region" description="Helical" evidence="7">
    <location>
        <begin position="330"/>
        <end position="349"/>
    </location>
</feature>
<keyword evidence="2" id="KW-0813">Transport</keyword>
<feature type="transmembrane region" description="Helical" evidence="7">
    <location>
        <begin position="361"/>
        <end position="382"/>
    </location>
</feature>
<feature type="transmembrane region" description="Helical" evidence="7">
    <location>
        <begin position="63"/>
        <end position="84"/>
    </location>
</feature>
<dbReference type="InterPro" id="IPR001958">
    <property type="entry name" value="Tet-R_TetA/multi-R_MdtG-like"/>
</dbReference>
<evidence type="ECO:0000259" key="8">
    <source>
        <dbReference type="PROSITE" id="PS50850"/>
    </source>
</evidence>
<feature type="transmembrane region" description="Helical" evidence="7">
    <location>
        <begin position="431"/>
        <end position="457"/>
    </location>
</feature>
<evidence type="ECO:0000313" key="9">
    <source>
        <dbReference type="EMBL" id="KAF4511525.1"/>
    </source>
</evidence>
<feature type="domain" description="Major facilitator superfamily (MFS) profile" evidence="8">
    <location>
        <begin position="62"/>
        <end position="489"/>
    </location>
</feature>
<dbReference type="InterPro" id="IPR011701">
    <property type="entry name" value="MFS"/>
</dbReference>
<feature type="compositionally biased region" description="Basic and acidic residues" evidence="6">
    <location>
        <begin position="22"/>
        <end position="34"/>
    </location>
</feature>
<dbReference type="InterPro" id="IPR036259">
    <property type="entry name" value="MFS_trans_sf"/>
</dbReference>
<reference evidence="9 10" key="1">
    <citation type="journal article" date="2020" name="Genome Biol. Evol.">
        <title>A new high-quality draft genome assembly of the Chinese cordyceps Ophiocordyceps sinensis.</title>
        <authorList>
            <person name="Shu R."/>
            <person name="Zhang J."/>
            <person name="Meng Q."/>
            <person name="Zhang H."/>
            <person name="Zhou G."/>
            <person name="Li M."/>
            <person name="Wu P."/>
            <person name="Zhao Y."/>
            <person name="Chen C."/>
            <person name="Qin Q."/>
        </authorList>
    </citation>
    <scope>NUCLEOTIDE SEQUENCE [LARGE SCALE GENOMIC DNA]</scope>
    <source>
        <strain evidence="9 10">IOZ07</strain>
    </source>
</reference>
<evidence type="ECO:0000256" key="6">
    <source>
        <dbReference type="SAM" id="MobiDB-lite"/>
    </source>
</evidence>
<dbReference type="OrthoDB" id="419616at2759"/>
<feature type="transmembrane region" description="Helical" evidence="7">
    <location>
        <begin position="190"/>
        <end position="212"/>
    </location>
</feature>
<keyword evidence="4 7" id="KW-1133">Transmembrane helix</keyword>
<comment type="subcellular location">
    <subcellularLocation>
        <location evidence="1">Membrane</location>
        <topology evidence="1">Multi-pass membrane protein</topology>
    </subcellularLocation>
</comment>
<organism evidence="9 10">
    <name type="scientific">Ophiocordyceps sinensis</name>
    <dbReference type="NCBI Taxonomy" id="72228"/>
    <lineage>
        <taxon>Eukaryota</taxon>
        <taxon>Fungi</taxon>
        <taxon>Dikarya</taxon>
        <taxon>Ascomycota</taxon>
        <taxon>Pezizomycotina</taxon>
        <taxon>Sordariomycetes</taxon>
        <taxon>Hypocreomycetidae</taxon>
        <taxon>Hypocreales</taxon>
        <taxon>Ophiocordycipitaceae</taxon>
        <taxon>Ophiocordyceps</taxon>
    </lineage>
</organism>
<keyword evidence="3 7" id="KW-0812">Transmembrane</keyword>
<dbReference type="PANTHER" id="PTHR23504:SF3">
    <property type="entry name" value="MAJOR FACILITATOR SUPERFAMILY (MFS) PROFILE DOMAIN-CONTAINING PROTEIN"/>
    <property type="match status" value="1"/>
</dbReference>
<dbReference type="SUPFAM" id="SSF103473">
    <property type="entry name" value="MFS general substrate transporter"/>
    <property type="match status" value="1"/>
</dbReference>
<feature type="transmembrane region" description="Helical" evidence="7">
    <location>
        <begin position="463"/>
        <end position="487"/>
    </location>
</feature>
<dbReference type="Gene3D" id="1.20.1250.20">
    <property type="entry name" value="MFS general substrate transporter like domains"/>
    <property type="match status" value="1"/>
</dbReference>